<comment type="caution">
    <text evidence="2">The sequence shown here is derived from an EMBL/GenBank/DDBJ whole genome shotgun (WGS) entry which is preliminary data.</text>
</comment>
<feature type="compositionally biased region" description="Acidic residues" evidence="1">
    <location>
        <begin position="56"/>
        <end position="65"/>
    </location>
</feature>
<accession>A0A4Z2IDM6</accession>
<proteinExistence type="predicted"/>
<dbReference type="AlphaFoldDB" id="A0A4Z2IDM6"/>
<gene>
    <name evidence="2" type="ORF">EYF80_014459</name>
</gene>
<feature type="region of interest" description="Disordered" evidence="1">
    <location>
        <begin position="1"/>
        <end position="65"/>
    </location>
</feature>
<evidence type="ECO:0000256" key="1">
    <source>
        <dbReference type="SAM" id="MobiDB-lite"/>
    </source>
</evidence>
<keyword evidence="3" id="KW-1185">Reference proteome</keyword>
<dbReference type="Proteomes" id="UP000314294">
    <property type="component" value="Unassembled WGS sequence"/>
</dbReference>
<dbReference type="EMBL" id="SRLO01000104">
    <property type="protein sequence ID" value="TNN75412.1"/>
    <property type="molecule type" value="Genomic_DNA"/>
</dbReference>
<sequence>MKRAYTRDQGSSAEEAGPQLSPGAVSPSSNVASHNLRPPPSEQQISRSGYSAPWDSGEEEEGDPT</sequence>
<organism evidence="2 3">
    <name type="scientific">Liparis tanakae</name>
    <name type="common">Tanaka's snailfish</name>
    <dbReference type="NCBI Taxonomy" id="230148"/>
    <lineage>
        <taxon>Eukaryota</taxon>
        <taxon>Metazoa</taxon>
        <taxon>Chordata</taxon>
        <taxon>Craniata</taxon>
        <taxon>Vertebrata</taxon>
        <taxon>Euteleostomi</taxon>
        <taxon>Actinopterygii</taxon>
        <taxon>Neopterygii</taxon>
        <taxon>Teleostei</taxon>
        <taxon>Neoteleostei</taxon>
        <taxon>Acanthomorphata</taxon>
        <taxon>Eupercaria</taxon>
        <taxon>Perciformes</taxon>
        <taxon>Cottioidei</taxon>
        <taxon>Cottales</taxon>
        <taxon>Liparidae</taxon>
        <taxon>Liparis</taxon>
    </lineage>
</organism>
<evidence type="ECO:0000313" key="2">
    <source>
        <dbReference type="EMBL" id="TNN75412.1"/>
    </source>
</evidence>
<reference evidence="2 3" key="1">
    <citation type="submission" date="2019-03" db="EMBL/GenBank/DDBJ databases">
        <title>First draft genome of Liparis tanakae, snailfish: a comprehensive survey of snailfish specific genes.</title>
        <authorList>
            <person name="Kim W."/>
            <person name="Song I."/>
            <person name="Jeong J.-H."/>
            <person name="Kim D."/>
            <person name="Kim S."/>
            <person name="Ryu S."/>
            <person name="Song J.Y."/>
            <person name="Lee S.K."/>
        </authorList>
    </citation>
    <scope>NUCLEOTIDE SEQUENCE [LARGE SCALE GENOMIC DNA]</scope>
    <source>
        <tissue evidence="2">Muscle</tissue>
    </source>
</reference>
<evidence type="ECO:0000313" key="3">
    <source>
        <dbReference type="Proteomes" id="UP000314294"/>
    </source>
</evidence>
<name>A0A4Z2IDM6_9TELE</name>
<protein>
    <submittedName>
        <fullName evidence="2">Uncharacterized protein</fullName>
    </submittedName>
</protein>